<sequence length="185" mass="22048">MGSKRRNIFYQNKKQETTEIVCKMVRRYQRVRLQHKANCRLQDAYLRKCSQMDMANRCRVVKQEMRRGRVPSRCDCDKRNGLQDQCGSKGFKCPTEVMEDKMREWETREDRRKNEDTPGGEPCCCCRARWHLERHQSGGCEDHMQPKIDLSNYSLVYVPSSWLPTKIDNPVVVDDRNFKRPNELR</sequence>
<protein>
    <submittedName>
        <fullName evidence="1">Uncharacterized protein</fullName>
    </submittedName>
</protein>
<evidence type="ECO:0000313" key="1">
    <source>
        <dbReference type="EMBL" id="KAL1117676.1"/>
    </source>
</evidence>
<dbReference type="EMBL" id="JBFDAA010000015">
    <property type="protein sequence ID" value="KAL1117676.1"/>
    <property type="molecule type" value="Genomic_DNA"/>
</dbReference>
<dbReference type="AlphaFoldDB" id="A0ABD0Y2I0"/>
<gene>
    <name evidence="1" type="ORF">AAG570_003991</name>
</gene>
<dbReference type="Proteomes" id="UP001558652">
    <property type="component" value="Unassembled WGS sequence"/>
</dbReference>
<proteinExistence type="predicted"/>
<organism evidence="1 2">
    <name type="scientific">Ranatra chinensis</name>
    <dbReference type="NCBI Taxonomy" id="642074"/>
    <lineage>
        <taxon>Eukaryota</taxon>
        <taxon>Metazoa</taxon>
        <taxon>Ecdysozoa</taxon>
        <taxon>Arthropoda</taxon>
        <taxon>Hexapoda</taxon>
        <taxon>Insecta</taxon>
        <taxon>Pterygota</taxon>
        <taxon>Neoptera</taxon>
        <taxon>Paraneoptera</taxon>
        <taxon>Hemiptera</taxon>
        <taxon>Heteroptera</taxon>
        <taxon>Panheteroptera</taxon>
        <taxon>Nepomorpha</taxon>
        <taxon>Nepidae</taxon>
        <taxon>Ranatrinae</taxon>
        <taxon>Ranatra</taxon>
    </lineage>
</organism>
<accession>A0ABD0Y2I0</accession>
<comment type="caution">
    <text evidence="1">The sequence shown here is derived from an EMBL/GenBank/DDBJ whole genome shotgun (WGS) entry which is preliminary data.</text>
</comment>
<keyword evidence="2" id="KW-1185">Reference proteome</keyword>
<evidence type="ECO:0000313" key="2">
    <source>
        <dbReference type="Proteomes" id="UP001558652"/>
    </source>
</evidence>
<reference evidence="1 2" key="1">
    <citation type="submission" date="2024-07" db="EMBL/GenBank/DDBJ databases">
        <title>Chromosome-level genome assembly of the water stick insect Ranatra chinensis (Heteroptera: Nepidae).</title>
        <authorList>
            <person name="Liu X."/>
        </authorList>
    </citation>
    <scope>NUCLEOTIDE SEQUENCE [LARGE SCALE GENOMIC DNA]</scope>
    <source>
        <strain evidence="1">Cailab_2021Rc</strain>
        <tissue evidence="1">Muscle</tissue>
    </source>
</reference>
<name>A0ABD0Y2I0_9HEMI</name>